<gene>
    <name evidence="1" type="ORF">ACJIZ3_006411</name>
</gene>
<dbReference type="Proteomes" id="UP001634393">
    <property type="component" value="Unassembled WGS sequence"/>
</dbReference>
<protein>
    <submittedName>
        <fullName evidence="1">Uncharacterized protein</fullName>
    </submittedName>
</protein>
<keyword evidence="2" id="KW-1185">Reference proteome</keyword>
<sequence>MVPPLTTPCAHNFYKACLDGVFMGQSFIKDKMCGGKILVDIIHCSTSFRIHRY</sequence>
<organism evidence="1 2">
    <name type="scientific">Penstemon smallii</name>
    <dbReference type="NCBI Taxonomy" id="265156"/>
    <lineage>
        <taxon>Eukaryota</taxon>
        <taxon>Viridiplantae</taxon>
        <taxon>Streptophyta</taxon>
        <taxon>Embryophyta</taxon>
        <taxon>Tracheophyta</taxon>
        <taxon>Spermatophyta</taxon>
        <taxon>Magnoliopsida</taxon>
        <taxon>eudicotyledons</taxon>
        <taxon>Gunneridae</taxon>
        <taxon>Pentapetalae</taxon>
        <taxon>asterids</taxon>
        <taxon>lamiids</taxon>
        <taxon>Lamiales</taxon>
        <taxon>Plantaginaceae</taxon>
        <taxon>Cheloneae</taxon>
        <taxon>Penstemon</taxon>
    </lineage>
</organism>
<proteinExistence type="predicted"/>
<evidence type="ECO:0000313" key="2">
    <source>
        <dbReference type="Proteomes" id="UP001634393"/>
    </source>
</evidence>
<dbReference type="AlphaFoldDB" id="A0ABD3S7L6"/>
<evidence type="ECO:0000313" key="1">
    <source>
        <dbReference type="EMBL" id="KAL3820506.1"/>
    </source>
</evidence>
<dbReference type="EMBL" id="JBJXBP010000007">
    <property type="protein sequence ID" value="KAL3820506.1"/>
    <property type="molecule type" value="Genomic_DNA"/>
</dbReference>
<accession>A0ABD3S7L6</accession>
<comment type="caution">
    <text evidence="1">The sequence shown here is derived from an EMBL/GenBank/DDBJ whole genome shotgun (WGS) entry which is preliminary data.</text>
</comment>
<name>A0ABD3S7L6_9LAMI</name>
<reference evidence="1 2" key="1">
    <citation type="submission" date="2024-12" db="EMBL/GenBank/DDBJ databases">
        <title>The unique morphological basis and parallel evolutionary history of personate flowers in Penstemon.</title>
        <authorList>
            <person name="Depatie T.H."/>
            <person name="Wessinger C.A."/>
        </authorList>
    </citation>
    <scope>NUCLEOTIDE SEQUENCE [LARGE SCALE GENOMIC DNA]</scope>
    <source>
        <strain evidence="1">WTNN_2</strain>
        <tissue evidence="1">Leaf</tissue>
    </source>
</reference>